<dbReference type="InterPro" id="IPR022620">
    <property type="entry name" value="DUF2666"/>
</dbReference>
<reference evidence="2" key="1">
    <citation type="submission" date="2013-08" db="EMBL/GenBank/DDBJ databases">
        <authorList>
            <person name="Mendez C."/>
            <person name="Richter M."/>
            <person name="Ferrer M."/>
            <person name="Sanchez J."/>
        </authorList>
    </citation>
    <scope>NUCLEOTIDE SEQUENCE</scope>
</reference>
<feature type="domain" description="DUF2666" evidence="1">
    <location>
        <begin position="6"/>
        <end position="132"/>
    </location>
</feature>
<dbReference type="AlphaFoldDB" id="T1A2N0"/>
<dbReference type="Pfam" id="PF10869">
    <property type="entry name" value="DUF2666"/>
    <property type="match status" value="1"/>
</dbReference>
<name>T1A2N0_9ZZZZ</name>
<gene>
    <name evidence="2" type="ORF">B2A_07015</name>
</gene>
<organism evidence="2">
    <name type="scientific">mine drainage metagenome</name>
    <dbReference type="NCBI Taxonomy" id="410659"/>
    <lineage>
        <taxon>unclassified sequences</taxon>
        <taxon>metagenomes</taxon>
        <taxon>ecological metagenomes</taxon>
    </lineage>
</organism>
<reference evidence="2" key="2">
    <citation type="journal article" date="2014" name="ISME J.">
        <title>Microbial stratification in low pH oxic and suboxic macroscopic growths along an acid mine drainage.</title>
        <authorList>
            <person name="Mendez-Garcia C."/>
            <person name="Mesa V."/>
            <person name="Sprenger R.R."/>
            <person name="Richter M."/>
            <person name="Diez M.S."/>
            <person name="Solano J."/>
            <person name="Bargiela R."/>
            <person name="Golyshina O.V."/>
            <person name="Manteca A."/>
            <person name="Ramos J.L."/>
            <person name="Gallego J.R."/>
            <person name="Llorente I."/>
            <person name="Martins Dos Santos V.A."/>
            <person name="Jensen O.N."/>
            <person name="Pelaez A.I."/>
            <person name="Sanchez J."/>
            <person name="Ferrer M."/>
        </authorList>
    </citation>
    <scope>NUCLEOTIDE SEQUENCE</scope>
</reference>
<evidence type="ECO:0000313" key="2">
    <source>
        <dbReference type="EMBL" id="EQD51157.1"/>
    </source>
</evidence>
<proteinExistence type="predicted"/>
<comment type="caution">
    <text evidence="2">The sequence shown here is derived from an EMBL/GenBank/DDBJ whole genome shotgun (WGS) entry which is preliminary data.</text>
</comment>
<protein>
    <recommendedName>
        <fullName evidence="1">DUF2666 domain-containing protein</fullName>
    </recommendedName>
</protein>
<evidence type="ECO:0000259" key="1">
    <source>
        <dbReference type="Pfam" id="PF10869"/>
    </source>
</evidence>
<accession>T1A2N0</accession>
<sequence length="151" mass="16835">MDDPSEYVDFMVKYKDWVAIKRLGIRGQTRPEEVVFHLAGIRNSIDNRAFKLLGINTEKLDSLASAIVQGKKGNYSALGEALKELDKRDIKAQIEGACPDAKLAKIAGIYTLNRIMLNNGFDSTINQEMLSKVFPDLKVKLPPGAKRKKKA</sequence>
<dbReference type="EMBL" id="AUZZ01005015">
    <property type="protein sequence ID" value="EQD51157.1"/>
    <property type="molecule type" value="Genomic_DNA"/>
</dbReference>